<protein>
    <submittedName>
        <fullName evidence="2">Uncharacterized protein</fullName>
    </submittedName>
</protein>
<keyword evidence="3" id="KW-1185">Reference proteome</keyword>
<proteinExistence type="predicted"/>
<name>A0A084U2M6_MALIO</name>
<dbReference type="EMBL" id="AWQU01000089">
    <property type="protein sequence ID" value="KFB07212.1"/>
    <property type="molecule type" value="Genomic_DNA"/>
</dbReference>
<accession>A0A084U2M6</accession>
<keyword evidence="1" id="KW-1133">Transmembrane helix</keyword>
<organism evidence="2 3">
    <name type="scientific">Malacoplasma iowae DK-CPA</name>
    <dbReference type="NCBI Taxonomy" id="1394179"/>
    <lineage>
        <taxon>Bacteria</taxon>
        <taxon>Bacillati</taxon>
        <taxon>Mycoplasmatota</taxon>
        <taxon>Mycoplasmoidales</taxon>
        <taxon>Mycoplasmoidaceae</taxon>
        <taxon>Malacoplasma</taxon>
    </lineage>
</organism>
<evidence type="ECO:0000313" key="2">
    <source>
        <dbReference type="EMBL" id="KFB07212.1"/>
    </source>
</evidence>
<sequence length="438" mass="50064">MFIKRGEKNEKNKSNNFKWVVCYNNWNSNSIINSYSSYNVIKEINGSESVEKGVDKIINVPVSKEEQMEMFKNVSVDDVMEQFTNERSLMYATVNSINDSNFENKNVYDEINKNKEHFKNIVEGIISGEISIEEINNNLENYKQHNESNYDAIIKDINSSVNVERYNDNFETPNFKINNYSYTNQDKINDVVLVDDNGVEYTITSDQLALFTKIEKFLSRLEMYRDKTYGVAIASSVLTAASWAIAAFYWSAWWMFGTNIPFAVAATVQAGLSTWTSVEYFKEYYKAVDDVKNFKSIIDDSEFKDLKIVSSKLIEISKSKLSDSAISFSKFLLSFTNISRLVLKLVNIGLQKLFNIIVDSFNNIIKKFNSISFKMILKQMNSRVAKFASETIVKKTAMKAVSWASPASHVLTALDIVLNICSFGADIGIFNPSEIEKW</sequence>
<dbReference type="RefSeq" id="WP_004024750.1">
    <property type="nucleotide sequence ID" value="NZ_AWQU01000089.1"/>
</dbReference>
<reference evidence="2 3" key="1">
    <citation type="journal article" date="2014" name="PLoS ONE">
        <title>Reduction of Hydrogen Peroxide Accumulation and Toxicity by a Catalase from Mycoplasma iowae.</title>
        <authorList>
            <person name="Pritchard R.E."/>
            <person name="Prassinos A.J."/>
            <person name="Osborne J.D."/>
            <person name="Raviv Z."/>
            <person name="Balish M.F."/>
        </authorList>
    </citation>
    <scope>NUCLEOTIDE SEQUENCE [LARGE SCALE GENOMIC DNA]</scope>
    <source>
        <strain evidence="2 3">DK-CPA</strain>
    </source>
</reference>
<keyword evidence="1" id="KW-0812">Transmembrane</keyword>
<dbReference type="AlphaFoldDB" id="A0A084U2M6"/>
<gene>
    <name evidence="2" type="ORF">P271_37</name>
</gene>
<evidence type="ECO:0000256" key="1">
    <source>
        <dbReference type="SAM" id="Phobius"/>
    </source>
</evidence>
<evidence type="ECO:0000313" key="3">
    <source>
        <dbReference type="Proteomes" id="UP000028523"/>
    </source>
</evidence>
<dbReference type="Proteomes" id="UP000028523">
    <property type="component" value="Unassembled WGS sequence"/>
</dbReference>
<keyword evidence="1" id="KW-0472">Membrane</keyword>
<comment type="caution">
    <text evidence="2">The sequence shown here is derived from an EMBL/GenBank/DDBJ whole genome shotgun (WGS) entry which is preliminary data.</text>
</comment>
<feature type="transmembrane region" description="Helical" evidence="1">
    <location>
        <begin position="229"/>
        <end position="250"/>
    </location>
</feature>